<feature type="binding site" evidence="6">
    <location>
        <position position="141"/>
    </location>
    <ligand>
        <name>S-adenosyl-L-methionine</name>
        <dbReference type="ChEBI" id="CHEBI:59789"/>
    </ligand>
</feature>
<feature type="binding site" evidence="6">
    <location>
        <position position="76"/>
    </location>
    <ligand>
        <name>S-adenosyl-L-methionine</name>
        <dbReference type="ChEBI" id="CHEBI:59789"/>
    </ligand>
</feature>
<dbReference type="PANTHER" id="PTHR31760:SF0">
    <property type="entry name" value="S-ADENOSYL-L-METHIONINE-DEPENDENT METHYLTRANSFERASES SUPERFAMILY PROTEIN"/>
    <property type="match status" value="1"/>
</dbReference>
<dbReference type="OrthoDB" id="9808773at2"/>
<feature type="binding site" evidence="6">
    <location>
        <position position="81"/>
    </location>
    <ligand>
        <name>S-adenosyl-L-methionine</name>
        <dbReference type="ChEBI" id="CHEBI:59789"/>
    </ligand>
</feature>
<dbReference type="NCBIfam" id="TIGR00138">
    <property type="entry name" value="rsmG_gidB"/>
    <property type="match status" value="1"/>
</dbReference>
<dbReference type="PATRIC" id="fig|502682.8.peg.1724"/>
<dbReference type="SUPFAM" id="SSF53335">
    <property type="entry name" value="S-adenosyl-L-methionine-dependent methyltransferases"/>
    <property type="match status" value="1"/>
</dbReference>
<comment type="catalytic activity">
    <reaction evidence="6">
        <text>guanosine(527) in 16S rRNA + S-adenosyl-L-methionine = N(7)-methylguanosine(527) in 16S rRNA + S-adenosyl-L-homocysteine</text>
        <dbReference type="Rhea" id="RHEA:42732"/>
        <dbReference type="Rhea" id="RHEA-COMP:10209"/>
        <dbReference type="Rhea" id="RHEA-COMP:10210"/>
        <dbReference type="ChEBI" id="CHEBI:57856"/>
        <dbReference type="ChEBI" id="CHEBI:59789"/>
        <dbReference type="ChEBI" id="CHEBI:74269"/>
        <dbReference type="ChEBI" id="CHEBI:74480"/>
        <dbReference type="EC" id="2.1.1.170"/>
    </reaction>
</comment>
<accession>A0A0G9MLF6</accession>
<comment type="similarity">
    <text evidence="6">Belongs to the methyltransferase superfamily. RNA methyltransferase RsmG family.</text>
</comment>
<organism evidence="7 8">
    <name type="scientific">Aurantiacibacter gangjinensis</name>
    <dbReference type="NCBI Taxonomy" id="502682"/>
    <lineage>
        <taxon>Bacteria</taxon>
        <taxon>Pseudomonadati</taxon>
        <taxon>Pseudomonadota</taxon>
        <taxon>Alphaproteobacteria</taxon>
        <taxon>Sphingomonadales</taxon>
        <taxon>Erythrobacteraceae</taxon>
        <taxon>Aurantiacibacter</taxon>
    </lineage>
</organism>
<dbReference type="EMBL" id="LBHC01000002">
    <property type="protein sequence ID" value="KLE31576.1"/>
    <property type="molecule type" value="Genomic_DNA"/>
</dbReference>
<dbReference type="Pfam" id="PF02527">
    <property type="entry name" value="GidB"/>
    <property type="match status" value="1"/>
</dbReference>
<keyword evidence="5 6" id="KW-0949">S-adenosyl-L-methionine</keyword>
<keyword evidence="1 6" id="KW-0963">Cytoplasm</keyword>
<proteinExistence type="inferred from homology"/>
<evidence type="ECO:0000313" key="7">
    <source>
        <dbReference type="EMBL" id="KLE31576.1"/>
    </source>
</evidence>
<feature type="binding site" evidence="6">
    <location>
        <begin position="127"/>
        <end position="128"/>
    </location>
    <ligand>
        <name>S-adenosyl-L-methionine</name>
        <dbReference type="ChEBI" id="CHEBI:59789"/>
    </ligand>
</feature>
<dbReference type="InterPro" id="IPR029063">
    <property type="entry name" value="SAM-dependent_MTases_sf"/>
</dbReference>
<dbReference type="HAMAP" id="MF_00074">
    <property type="entry name" value="16SrRNA_methyltr_G"/>
    <property type="match status" value="1"/>
</dbReference>
<dbReference type="STRING" id="502682.BMF35_a0693"/>
<evidence type="ECO:0000256" key="1">
    <source>
        <dbReference type="ARBA" id="ARBA00022490"/>
    </source>
</evidence>
<dbReference type="EC" id="2.1.1.170" evidence="6"/>
<keyword evidence="4 6" id="KW-0808">Transferase</keyword>
<evidence type="ECO:0000256" key="4">
    <source>
        <dbReference type="ARBA" id="ARBA00022679"/>
    </source>
</evidence>
<dbReference type="InterPro" id="IPR003682">
    <property type="entry name" value="rRNA_ssu_MeTfrase_G"/>
</dbReference>
<evidence type="ECO:0000256" key="2">
    <source>
        <dbReference type="ARBA" id="ARBA00022552"/>
    </source>
</evidence>
<sequence length="209" mass="23382">MSMTEAEARTFCAERCDAEAMERFDAFIPMLAAENERQNLVSKKSLDRVWCRHIADSVQLCDYVPRETSAPWFDLGTGAGFPGLAIAIARPEWPVVLVESRARRVEWLSHVSHKLDLDNCHIEGSRLEHVETRKAGVITARAFAPLGKLLDLSARFSTRSTTWLLPKGRSAVNELAEQPKAIRQMFHVEQSATDADAAILVGRGRPDIR</sequence>
<comment type="caution">
    <text evidence="6">Lacks conserved residue(s) required for the propagation of feature annotation.</text>
</comment>
<comment type="subcellular location">
    <subcellularLocation>
        <location evidence="6">Cytoplasm</location>
    </subcellularLocation>
</comment>
<dbReference type="GO" id="GO:0070043">
    <property type="term" value="F:rRNA (guanine-N7-)-methyltransferase activity"/>
    <property type="evidence" value="ECO:0007669"/>
    <property type="project" value="UniProtKB-UniRule"/>
</dbReference>
<protein>
    <recommendedName>
        <fullName evidence="6">Ribosomal RNA small subunit methyltransferase G</fullName>
        <ecNumber evidence="6">2.1.1.170</ecNumber>
    </recommendedName>
    <alternativeName>
        <fullName evidence="6">16S rRNA 7-methylguanosine methyltransferase</fullName>
        <shortName evidence="6">16S rRNA m7G methyltransferase</shortName>
    </alternativeName>
</protein>
<comment type="caution">
    <text evidence="7">The sequence shown here is derived from an EMBL/GenBank/DDBJ whole genome shotgun (WGS) entry which is preliminary data.</text>
</comment>
<dbReference type="GO" id="GO:0005829">
    <property type="term" value="C:cytosol"/>
    <property type="evidence" value="ECO:0007669"/>
    <property type="project" value="TreeGrafter"/>
</dbReference>
<dbReference type="PANTHER" id="PTHR31760">
    <property type="entry name" value="S-ADENOSYL-L-METHIONINE-DEPENDENT METHYLTRANSFERASES SUPERFAMILY PROTEIN"/>
    <property type="match status" value="1"/>
</dbReference>
<dbReference type="RefSeq" id="WP_047006928.1">
    <property type="nucleotide sequence ID" value="NZ_CP018097.1"/>
</dbReference>
<evidence type="ECO:0000313" key="8">
    <source>
        <dbReference type="Proteomes" id="UP000053070"/>
    </source>
</evidence>
<evidence type="ECO:0000256" key="6">
    <source>
        <dbReference type="HAMAP-Rule" id="MF_00074"/>
    </source>
</evidence>
<comment type="function">
    <text evidence="6">Specifically methylates the N7 position of guanine in position 527 of 16S rRNA.</text>
</comment>
<dbReference type="KEGG" id="egn:BMF35_a0693"/>
<gene>
    <name evidence="6" type="primary">rsmG</name>
    <name evidence="7" type="ORF">AAW01_08435</name>
</gene>
<keyword evidence="2 6" id="KW-0698">rRNA processing</keyword>
<dbReference type="Gene3D" id="3.40.50.150">
    <property type="entry name" value="Vaccinia Virus protein VP39"/>
    <property type="match status" value="1"/>
</dbReference>
<name>A0A0G9MLF6_9SPHN</name>
<evidence type="ECO:0000256" key="3">
    <source>
        <dbReference type="ARBA" id="ARBA00022603"/>
    </source>
</evidence>
<keyword evidence="3 6" id="KW-0489">Methyltransferase</keyword>
<dbReference type="AlphaFoldDB" id="A0A0G9MLF6"/>
<keyword evidence="8" id="KW-1185">Reference proteome</keyword>
<dbReference type="Proteomes" id="UP000053070">
    <property type="component" value="Unassembled WGS sequence"/>
</dbReference>
<evidence type="ECO:0000256" key="5">
    <source>
        <dbReference type="ARBA" id="ARBA00022691"/>
    </source>
</evidence>
<reference evidence="7 8" key="1">
    <citation type="submission" date="2015-04" db="EMBL/GenBank/DDBJ databases">
        <title>The draft genome sequence of Erythrobacr gangjinensis K7-2.</title>
        <authorList>
            <person name="Zhuang L."/>
            <person name="Liu Y."/>
            <person name="Shao Z."/>
        </authorList>
    </citation>
    <scope>NUCLEOTIDE SEQUENCE [LARGE SCALE GENOMIC DNA]</scope>
    <source>
        <strain evidence="7 8">K7-2</strain>
    </source>
</reference>